<name>A0ABU8MVB1_9PSEU</name>
<dbReference type="EMBL" id="JBBEGN010000020">
    <property type="protein sequence ID" value="MEJ2871248.1"/>
    <property type="molecule type" value="Genomic_DNA"/>
</dbReference>
<dbReference type="PROSITE" id="PS51257">
    <property type="entry name" value="PROKAR_LIPOPROTEIN"/>
    <property type="match status" value="1"/>
</dbReference>
<evidence type="ECO:0008006" key="5">
    <source>
        <dbReference type="Google" id="ProtNLM"/>
    </source>
</evidence>
<evidence type="ECO:0000313" key="4">
    <source>
        <dbReference type="Proteomes" id="UP001385809"/>
    </source>
</evidence>
<accession>A0ABU8MVB1</accession>
<dbReference type="RefSeq" id="WP_337697816.1">
    <property type="nucleotide sequence ID" value="NZ_JBBEGN010000020.1"/>
</dbReference>
<sequence length="84" mass="8532">MPSRLRRTAWLVAPLAALVLTLGTACTDSAPSQTPEAPVSGGSGHEHREGGGATTHHPTTAPPTTVPPTSGHFDPNRCPAGLVC</sequence>
<keyword evidence="4" id="KW-1185">Reference proteome</keyword>
<reference evidence="3 4" key="1">
    <citation type="submission" date="2024-03" db="EMBL/GenBank/DDBJ databases">
        <title>Actinomycetospora sp. OC33-EN08, a novel actinomycete isolated from wild orchid (Aerides multiflora).</title>
        <authorList>
            <person name="Suriyachadkun C."/>
        </authorList>
    </citation>
    <scope>NUCLEOTIDE SEQUENCE [LARGE SCALE GENOMIC DNA]</scope>
    <source>
        <strain evidence="3 4">OC33-EN08</strain>
    </source>
</reference>
<keyword evidence="2" id="KW-0732">Signal</keyword>
<gene>
    <name evidence="3" type="ORF">WCD74_26050</name>
</gene>
<evidence type="ECO:0000256" key="1">
    <source>
        <dbReference type="SAM" id="MobiDB-lite"/>
    </source>
</evidence>
<feature type="region of interest" description="Disordered" evidence="1">
    <location>
        <begin position="26"/>
        <end position="84"/>
    </location>
</feature>
<feature type="chain" id="PRO_5046867187" description="Lipoprotein" evidence="2">
    <location>
        <begin position="26"/>
        <end position="84"/>
    </location>
</feature>
<comment type="caution">
    <text evidence="3">The sequence shown here is derived from an EMBL/GenBank/DDBJ whole genome shotgun (WGS) entry which is preliminary data.</text>
</comment>
<evidence type="ECO:0000313" key="3">
    <source>
        <dbReference type="EMBL" id="MEJ2871248.1"/>
    </source>
</evidence>
<organism evidence="3 4">
    <name type="scientific">Actinomycetospora aurantiaca</name>
    <dbReference type="NCBI Taxonomy" id="3129233"/>
    <lineage>
        <taxon>Bacteria</taxon>
        <taxon>Bacillati</taxon>
        <taxon>Actinomycetota</taxon>
        <taxon>Actinomycetes</taxon>
        <taxon>Pseudonocardiales</taxon>
        <taxon>Pseudonocardiaceae</taxon>
        <taxon>Actinomycetospora</taxon>
    </lineage>
</organism>
<dbReference type="Proteomes" id="UP001385809">
    <property type="component" value="Unassembled WGS sequence"/>
</dbReference>
<proteinExistence type="predicted"/>
<protein>
    <recommendedName>
        <fullName evidence="5">Lipoprotein</fullName>
    </recommendedName>
</protein>
<feature type="signal peptide" evidence="2">
    <location>
        <begin position="1"/>
        <end position="25"/>
    </location>
</feature>
<evidence type="ECO:0000256" key="2">
    <source>
        <dbReference type="SAM" id="SignalP"/>
    </source>
</evidence>